<evidence type="ECO:0008006" key="4">
    <source>
        <dbReference type="Google" id="ProtNLM"/>
    </source>
</evidence>
<feature type="region of interest" description="Disordered" evidence="1">
    <location>
        <begin position="93"/>
        <end position="151"/>
    </location>
</feature>
<keyword evidence="3" id="KW-1185">Reference proteome</keyword>
<sequence>MPVGGTPGLPASAPQGAQYPVLVLPLFAAYSHGWNVQPQAAAPVVVPAEQPYTGQEQAHTPETSVKLRSNACQRCYKAHHRCGRKLPVCGKFAQSRSPCDDPKPSEDRKQLQRVERKHTSTSDSVASALKQPMNESDRGNSENVCGPDSESEIPVEMRDFERETLEHESPGEDINREDLQVPQINICDVSMSDEWAKTQQEETPGNIPAATGAALSALCEVIGISSEDATEPPCH</sequence>
<protein>
    <recommendedName>
        <fullName evidence="4">Zn(2)-C6 fungal-type domain-containing protein</fullName>
    </recommendedName>
</protein>
<dbReference type="HOGENOM" id="CLU_1180178_0_0_1"/>
<reference evidence="2 3" key="1">
    <citation type="journal article" date="2012" name="Science">
        <title>The Paleozoic origin of enzymatic lignin decomposition reconstructed from 31 fungal genomes.</title>
        <authorList>
            <person name="Floudas D."/>
            <person name="Binder M."/>
            <person name="Riley R."/>
            <person name="Barry K."/>
            <person name="Blanchette R.A."/>
            <person name="Henrissat B."/>
            <person name="Martinez A.T."/>
            <person name="Otillar R."/>
            <person name="Spatafora J.W."/>
            <person name="Yadav J.S."/>
            <person name="Aerts A."/>
            <person name="Benoit I."/>
            <person name="Boyd A."/>
            <person name="Carlson A."/>
            <person name="Copeland A."/>
            <person name="Coutinho P.M."/>
            <person name="de Vries R.P."/>
            <person name="Ferreira P."/>
            <person name="Findley K."/>
            <person name="Foster B."/>
            <person name="Gaskell J."/>
            <person name="Glotzer D."/>
            <person name="Gorecki P."/>
            <person name="Heitman J."/>
            <person name="Hesse C."/>
            <person name="Hori C."/>
            <person name="Igarashi K."/>
            <person name="Jurgens J.A."/>
            <person name="Kallen N."/>
            <person name="Kersten P."/>
            <person name="Kohler A."/>
            <person name="Kuees U."/>
            <person name="Kumar T.K.A."/>
            <person name="Kuo A."/>
            <person name="LaButti K."/>
            <person name="Larrondo L.F."/>
            <person name="Lindquist E."/>
            <person name="Ling A."/>
            <person name="Lombard V."/>
            <person name="Lucas S."/>
            <person name="Lundell T."/>
            <person name="Martin R."/>
            <person name="McLaughlin D.J."/>
            <person name="Morgenstern I."/>
            <person name="Morin E."/>
            <person name="Murat C."/>
            <person name="Nagy L.G."/>
            <person name="Nolan M."/>
            <person name="Ohm R.A."/>
            <person name="Patyshakuliyeva A."/>
            <person name="Rokas A."/>
            <person name="Ruiz-Duenas F.J."/>
            <person name="Sabat G."/>
            <person name="Salamov A."/>
            <person name="Samejima M."/>
            <person name="Schmutz J."/>
            <person name="Slot J.C."/>
            <person name="St John F."/>
            <person name="Stenlid J."/>
            <person name="Sun H."/>
            <person name="Sun S."/>
            <person name="Syed K."/>
            <person name="Tsang A."/>
            <person name="Wiebenga A."/>
            <person name="Young D."/>
            <person name="Pisabarro A."/>
            <person name="Eastwood D.C."/>
            <person name="Martin F."/>
            <person name="Cullen D."/>
            <person name="Grigoriev I.V."/>
            <person name="Hibbett D.S."/>
        </authorList>
    </citation>
    <scope>NUCLEOTIDE SEQUENCE [LARGE SCALE GENOMIC DNA]</scope>
    <source>
        <strain evidence="2 3">DJM-731 SS1</strain>
    </source>
</reference>
<dbReference type="RefSeq" id="XP_040628133.1">
    <property type="nucleotide sequence ID" value="XM_040770203.1"/>
</dbReference>
<proteinExistence type="predicted"/>
<name>M5FU65_DACPD</name>
<accession>M5FU65</accession>
<gene>
    <name evidence="2" type="ORF">DACRYDRAFT_116451</name>
</gene>
<evidence type="ECO:0000313" key="3">
    <source>
        <dbReference type="Proteomes" id="UP000030653"/>
    </source>
</evidence>
<evidence type="ECO:0000313" key="2">
    <source>
        <dbReference type="EMBL" id="EJU01236.1"/>
    </source>
</evidence>
<dbReference type="EMBL" id="JH795864">
    <property type="protein sequence ID" value="EJU01236.1"/>
    <property type="molecule type" value="Genomic_DNA"/>
</dbReference>
<evidence type="ECO:0000256" key="1">
    <source>
        <dbReference type="SAM" id="MobiDB-lite"/>
    </source>
</evidence>
<dbReference type="AlphaFoldDB" id="M5FU65"/>
<dbReference type="Proteomes" id="UP000030653">
    <property type="component" value="Unassembled WGS sequence"/>
</dbReference>
<dbReference type="GeneID" id="63685265"/>
<organism evidence="2 3">
    <name type="scientific">Dacryopinax primogenitus (strain DJM 731)</name>
    <name type="common">Brown rot fungus</name>
    <dbReference type="NCBI Taxonomy" id="1858805"/>
    <lineage>
        <taxon>Eukaryota</taxon>
        <taxon>Fungi</taxon>
        <taxon>Dikarya</taxon>
        <taxon>Basidiomycota</taxon>
        <taxon>Agaricomycotina</taxon>
        <taxon>Dacrymycetes</taxon>
        <taxon>Dacrymycetales</taxon>
        <taxon>Dacrymycetaceae</taxon>
        <taxon>Dacryopinax</taxon>
    </lineage>
</organism>
<feature type="compositionally biased region" description="Basic and acidic residues" evidence="1">
    <location>
        <begin position="98"/>
        <end position="120"/>
    </location>
</feature>